<name>B1FI89_9BURK</name>
<gene>
    <name evidence="13" type="ORF">BamIOP4010DRAFT_3749</name>
</gene>
<dbReference type="PRINTS" id="PR00184">
    <property type="entry name" value="NEISSPPORIN"/>
</dbReference>
<keyword evidence="6 11" id="KW-0732">Signal</keyword>
<dbReference type="EMBL" id="ABLC01000101">
    <property type="protein sequence ID" value="EDT02748.1"/>
    <property type="molecule type" value="Genomic_DNA"/>
</dbReference>
<evidence type="ECO:0000256" key="4">
    <source>
        <dbReference type="ARBA" id="ARBA00022452"/>
    </source>
</evidence>
<feature type="domain" description="Porin" evidence="12">
    <location>
        <begin position="20"/>
        <end position="353"/>
    </location>
</feature>
<evidence type="ECO:0000256" key="2">
    <source>
        <dbReference type="ARBA" id="ARBA00011233"/>
    </source>
</evidence>
<feature type="chain" id="PRO_5002761700" evidence="11">
    <location>
        <begin position="25"/>
        <end position="393"/>
    </location>
</feature>
<dbReference type="GO" id="GO:0046930">
    <property type="term" value="C:pore complex"/>
    <property type="evidence" value="ECO:0007669"/>
    <property type="project" value="UniProtKB-KW"/>
</dbReference>
<evidence type="ECO:0000256" key="6">
    <source>
        <dbReference type="ARBA" id="ARBA00022729"/>
    </source>
</evidence>
<evidence type="ECO:0000313" key="13">
    <source>
        <dbReference type="EMBL" id="EDT02748.1"/>
    </source>
</evidence>
<evidence type="ECO:0000256" key="8">
    <source>
        <dbReference type="ARBA" id="ARBA00023114"/>
    </source>
</evidence>
<evidence type="ECO:0000256" key="7">
    <source>
        <dbReference type="ARBA" id="ARBA00023065"/>
    </source>
</evidence>
<keyword evidence="8" id="KW-0626">Porin</keyword>
<evidence type="ECO:0000256" key="1">
    <source>
        <dbReference type="ARBA" id="ARBA00004571"/>
    </source>
</evidence>
<dbReference type="PANTHER" id="PTHR34501">
    <property type="entry name" value="PROTEIN YDDL-RELATED"/>
    <property type="match status" value="1"/>
</dbReference>
<comment type="caution">
    <text evidence="13">The sequence shown here is derived from an EMBL/GenBank/DDBJ whole genome shotgun (WGS) entry which is preliminary data.</text>
</comment>
<dbReference type="Gene3D" id="2.40.160.10">
    <property type="entry name" value="Porin"/>
    <property type="match status" value="1"/>
</dbReference>
<protein>
    <submittedName>
        <fullName evidence="13">Porin Gram-negative type</fullName>
    </submittedName>
</protein>
<evidence type="ECO:0000256" key="9">
    <source>
        <dbReference type="ARBA" id="ARBA00023136"/>
    </source>
</evidence>
<dbReference type="AlphaFoldDB" id="B1FI89"/>
<reference evidence="13 14" key="1">
    <citation type="submission" date="2008-03" db="EMBL/GenBank/DDBJ databases">
        <title>Sequencing of the draft genome and assembly of Burkholderia ambifaria IOP40-10.</title>
        <authorList>
            <consortium name="US DOE Joint Genome Institute (JGI-PGF)"/>
            <person name="Copeland A."/>
            <person name="Lucas S."/>
            <person name="Lapidus A."/>
            <person name="Glavina del Rio T."/>
            <person name="Dalin E."/>
            <person name="Tice H."/>
            <person name="Bruce D."/>
            <person name="Goodwin L."/>
            <person name="Pitluck S."/>
            <person name="Larimer F."/>
            <person name="Land M.L."/>
            <person name="Hauser L."/>
            <person name="Tiedje J."/>
            <person name="Richardson P."/>
        </authorList>
    </citation>
    <scope>NUCLEOTIDE SEQUENCE [LARGE SCALE GENOMIC DNA]</scope>
    <source>
        <strain evidence="13 14">IOP40-10</strain>
    </source>
</reference>
<dbReference type="GO" id="GO:0009279">
    <property type="term" value="C:cell outer membrane"/>
    <property type="evidence" value="ECO:0007669"/>
    <property type="project" value="UniProtKB-SubCell"/>
</dbReference>
<keyword evidence="10" id="KW-0998">Cell outer membrane</keyword>
<dbReference type="GO" id="GO:0015288">
    <property type="term" value="F:porin activity"/>
    <property type="evidence" value="ECO:0007669"/>
    <property type="project" value="UniProtKB-KW"/>
</dbReference>
<dbReference type="PATRIC" id="fig|396596.7.peg.3847"/>
<dbReference type="InterPro" id="IPR002299">
    <property type="entry name" value="Porin_Neis"/>
</dbReference>
<keyword evidence="7" id="KW-0406">Ion transport</keyword>
<dbReference type="CDD" id="cd00342">
    <property type="entry name" value="gram_neg_porins"/>
    <property type="match status" value="1"/>
</dbReference>
<dbReference type="GO" id="GO:0006811">
    <property type="term" value="P:monoatomic ion transport"/>
    <property type="evidence" value="ECO:0007669"/>
    <property type="project" value="UniProtKB-KW"/>
</dbReference>
<dbReference type="InterPro" id="IPR050298">
    <property type="entry name" value="Gram-neg_bact_OMP"/>
</dbReference>
<keyword evidence="9" id="KW-0472">Membrane</keyword>
<evidence type="ECO:0000256" key="3">
    <source>
        <dbReference type="ARBA" id="ARBA00022448"/>
    </source>
</evidence>
<dbReference type="SUPFAM" id="SSF56935">
    <property type="entry name" value="Porins"/>
    <property type="match status" value="1"/>
</dbReference>
<dbReference type="InterPro" id="IPR023614">
    <property type="entry name" value="Porin_dom_sf"/>
</dbReference>
<evidence type="ECO:0000256" key="10">
    <source>
        <dbReference type="ARBA" id="ARBA00023237"/>
    </source>
</evidence>
<dbReference type="PANTHER" id="PTHR34501:SF9">
    <property type="entry name" value="MAJOR OUTER MEMBRANE PROTEIN P.IA"/>
    <property type="match status" value="1"/>
</dbReference>
<organism evidence="13 14">
    <name type="scientific">Burkholderia ambifaria IOP40-10</name>
    <dbReference type="NCBI Taxonomy" id="396596"/>
    <lineage>
        <taxon>Bacteria</taxon>
        <taxon>Pseudomonadati</taxon>
        <taxon>Pseudomonadota</taxon>
        <taxon>Betaproteobacteria</taxon>
        <taxon>Burkholderiales</taxon>
        <taxon>Burkholderiaceae</taxon>
        <taxon>Burkholderia</taxon>
        <taxon>Burkholderia cepacia complex</taxon>
    </lineage>
</organism>
<proteinExistence type="predicted"/>
<sequence length="393" mass="40766">MRRMVVSVVLAGSGVLVGGTPALAQSSVTLYGALDAGLGYFGDRAGADGASGASVQMQSGNISPNLWGIKGTEDLGGGFKSIFKIESGFNINNGRMLQGGRLFGRTAMVGLSGESSGTLTVGRQYDPLIDLIQPLTNDGTFGSAFATPGDMDNYDNSFRTGNALKYTTPNLRGLQAAAMYALGGQPGGSAGRTYAFAAAYRRGPFGVGAGYFYAHSANGSVASFDGLHPNTDVDTDSPAVSGGFVSANSLQIARAAARYQMGRWIAGLSYSNVRYNGYATPAGGVGSTAFNTFQGYLDFHLSAATVVGVGYDTTRGAGNRVDVRYDQWSLGADYHLSALTDVYALAGYQHASGQTIDAATGMLVPAVASMADFGNDANTDRQFMAIVGMRHVF</sequence>
<evidence type="ECO:0000256" key="5">
    <source>
        <dbReference type="ARBA" id="ARBA00022692"/>
    </source>
</evidence>
<evidence type="ECO:0000259" key="12">
    <source>
        <dbReference type="Pfam" id="PF13609"/>
    </source>
</evidence>
<dbReference type="InterPro" id="IPR033900">
    <property type="entry name" value="Gram_neg_porin_domain"/>
</dbReference>
<feature type="signal peptide" evidence="11">
    <location>
        <begin position="1"/>
        <end position="24"/>
    </location>
</feature>
<comment type="subcellular location">
    <subcellularLocation>
        <location evidence="1">Cell outer membrane</location>
        <topology evidence="1">Multi-pass membrane protein</topology>
    </subcellularLocation>
</comment>
<dbReference type="Pfam" id="PF13609">
    <property type="entry name" value="Porin_4"/>
    <property type="match status" value="1"/>
</dbReference>
<keyword evidence="4" id="KW-1134">Transmembrane beta strand</keyword>
<accession>B1FI89</accession>
<comment type="subunit">
    <text evidence="2">Homotrimer.</text>
</comment>
<evidence type="ECO:0000256" key="11">
    <source>
        <dbReference type="SAM" id="SignalP"/>
    </source>
</evidence>
<keyword evidence="5" id="KW-0812">Transmembrane</keyword>
<dbReference type="Proteomes" id="UP000005463">
    <property type="component" value="Unassembled WGS sequence"/>
</dbReference>
<evidence type="ECO:0000313" key="14">
    <source>
        <dbReference type="Proteomes" id="UP000005463"/>
    </source>
</evidence>
<keyword evidence="3" id="KW-0813">Transport</keyword>